<keyword evidence="6" id="KW-0378">Hydrolase</keyword>
<protein>
    <recommendedName>
        <fullName evidence="3">ubiquitinyl hydrolase 1</fullName>
        <ecNumber evidence="3">3.4.19.12</ecNumber>
    </recommendedName>
</protein>
<dbReference type="EC" id="3.4.19.12" evidence="3"/>
<feature type="compositionally biased region" description="Basic and acidic residues" evidence="8">
    <location>
        <begin position="650"/>
        <end position="675"/>
    </location>
</feature>
<evidence type="ECO:0000313" key="12">
    <source>
        <dbReference type="Proteomes" id="UP000054097"/>
    </source>
</evidence>
<accession>A0A0C2WFM7</accession>
<feature type="region of interest" description="Disordered" evidence="8">
    <location>
        <begin position="425"/>
        <end position="449"/>
    </location>
</feature>
<feature type="compositionally biased region" description="Low complexity" evidence="8">
    <location>
        <begin position="439"/>
        <end position="449"/>
    </location>
</feature>
<name>A0A0C2WFM7_SERVB</name>
<dbReference type="InterPro" id="IPR038765">
    <property type="entry name" value="Papain-like_cys_pep_sf"/>
</dbReference>
<dbReference type="PANTHER" id="PTHR24006:SF888">
    <property type="entry name" value="UBIQUITIN CARBOXYL-TERMINAL HYDROLASE 30"/>
    <property type="match status" value="1"/>
</dbReference>
<sequence>MPSEQIPLILTPTQAVIVLVLIFVVPVVLLAFDGSRTLPTMLLDSLGLSFLWNKSTDDDAFSYDKRRNKRKKIIRSRAEQQNLTLSEVSSKPAKYYPGLVNISGTYCFLNSTLQAMASLSYLQPYLDTVHAKAESVDVPTPVLDALVAQLHALNQPSSRHTSLRPTEIIHALSTPVPGFRRGTLFASREHQDAQELFQLVTETLKEEALAVDKEVNKDRGLGGLAPSHQVYLQRPAREPGKGVFEGLTANRRSCVICGYTEAVMHFSFDNLQLTVPRMSQCRLEDCLEDYTRMETLTDCICRKCSMTATLRKLEAEVIKVSVPTEGPDTVSKKKRIRDAKKLATRVKTALEEGRIEEDVKGVTMEKVISKASTKQAMLARTPPVLALHLNRSAFYGHYASKNSCSVIYPEILDLTPFTTSGQLSTVPQSPISKPAAALPPRSSTPTPSIYSTPRTLYRLTSVVCHYGGHSFGHYVAYRRKPRDPALHSTRWNPPKLQCPYGCECDKCLESGSVREPSVFGEHTGSRKGKERTWEGQEGGWLRISDDTVKEVGIDTVLGENTGSFMLYYEKVLPYQTDSLRTSPRSSQETVTPHQEEKKVKLEELMDEERLRSFHARIVRSVSVSAKSREGSIKAFGEKDASIPNGSPMVIDKELAPNGHADPDASRATSSRESDHMGANGTAHTKLANGSAHTSVSPKARAMPMPPPGASPARTTHHTPRSPSPVRTVDLMA</sequence>
<dbReference type="Pfam" id="PF00443">
    <property type="entry name" value="UCH"/>
    <property type="match status" value="1"/>
</dbReference>
<evidence type="ECO:0000256" key="9">
    <source>
        <dbReference type="SAM" id="Phobius"/>
    </source>
</evidence>
<evidence type="ECO:0000256" key="5">
    <source>
        <dbReference type="ARBA" id="ARBA00022786"/>
    </source>
</evidence>
<feature type="region of interest" description="Disordered" evidence="8">
    <location>
        <begin position="636"/>
        <end position="732"/>
    </location>
</feature>
<organism evidence="11 12">
    <name type="scientific">Serendipita vermifera MAFF 305830</name>
    <dbReference type="NCBI Taxonomy" id="933852"/>
    <lineage>
        <taxon>Eukaryota</taxon>
        <taxon>Fungi</taxon>
        <taxon>Dikarya</taxon>
        <taxon>Basidiomycota</taxon>
        <taxon>Agaricomycotina</taxon>
        <taxon>Agaricomycetes</taxon>
        <taxon>Sebacinales</taxon>
        <taxon>Serendipitaceae</taxon>
        <taxon>Serendipita</taxon>
    </lineage>
</organism>
<evidence type="ECO:0000256" key="6">
    <source>
        <dbReference type="ARBA" id="ARBA00022801"/>
    </source>
</evidence>
<dbReference type="CDD" id="cd02662">
    <property type="entry name" value="Peptidase_C19F"/>
    <property type="match status" value="1"/>
</dbReference>
<evidence type="ECO:0000256" key="1">
    <source>
        <dbReference type="ARBA" id="ARBA00000707"/>
    </source>
</evidence>
<keyword evidence="12" id="KW-1185">Reference proteome</keyword>
<dbReference type="SUPFAM" id="SSF54001">
    <property type="entry name" value="Cysteine proteinases"/>
    <property type="match status" value="1"/>
</dbReference>
<dbReference type="Proteomes" id="UP000054097">
    <property type="component" value="Unassembled WGS sequence"/>
</dbReference>
<comment type="similarity">
    <text evidence="2">Belongs to the peptidase C19 family.</text>
</comment>
<reference evidence="11 12" key="1">
    <citation type="submission" date="2014-04" db="EMBL/GenBank/DDBJ databases">
        <authorList>
            <consortium name="DOE Joint Genome Institute"/>
            <person name="Kuo A."/>
            <person name="Zuccaro A."/>
            <person name="Kohler A."/>
            <person name="Nagy L.G."/>
            <person name="Floudas D."/>
            <person name="Copeland A."/>
            <person name="Barry K.W."/>
            <person name="Cichocki N."/>
            <person name="Veneault-Fourrey C."/>
            <person name="LaButti K."/>
            <person name="Lindquist E.A."/>
            <person name="Lipzen A."/>
            <person name="Lundell T."/>
            <person name="Morin E."/>
            <person name="Murat C."/>
            <person name="Sun H."/>
            <person name="Tunlid A."/>
            <person name="Henrissat B."/>
            <person name="Grigoriev I.V."/>
            <person name="Hibbett D.S."/>
            <person name="Martin F."/>
            <person name="Nordberg H.P."/>
            <person name="Cantor M.N."/>
            <person name="Hua S.X."/>
        </authorList>
    </citation>
    <scope>NUCLEOTIDE SEQUENCE [LARGE SCALE GENOMIC DNA]</scope>
    <source>
        <strain evidence="11 12">MAFF 305830</strain>
    </source>
</reference>
<dbReference type="GO" id="GO:0005829">
    <property type="term" value="C:cytosol"/>
    <property type="evidence" value="ECO:0007669"/>
    <property type="project" value="TreeGrafter"/>
</dbReference>
<keyword evidence="5" id="KW-0833">Ubl conjugation pathway</keyword>
<dbReference type="HOGENOM" id="CLU_013485_1_0_1"/>
<keyword evidence="7" id="KW-0788">Thiol protease</keyword>
<dbReference type="InterPro" id="IPR028889">
    <property type="entry name" value="USP"/>
</dbReference>
<keyword evidence="4" id="KW-0645">Protease</keyword>
<reference evidence="12" key="2">
    <citation type="submission" date="2015-01" db="EMBL/GenBank/DDBJ databases">
        <title>Evolutionary Origins and Diversification of the Mycorrhizal Mutualists.</title>
        <authorList>
            <consortium name="DOE Joint Genome Institute"/>
            <consortium name="Mycorrhizal Genomics Consortium"/>
            <person name="Kohler A."/>
            <person name="Kuo A."/>
            <person name="Nagy L.G."/>
            <person name="Floudas D."/>
            <person name="Copeland A."/>
            <person name="Barry K.W."/>
            <person name="Cichocki N."/>
            <person name="Veneault-Fourrey C."/>
            <person name="LaButti K."/>
            <person name="Lindquist E.A."/>
            <person name="Lipzen A."/>
            <person name="Lundell T."/>
            <person name="Morin E."/>
            <person name="Murat C."/>
            <person name="Riley R."/>
            <person name="Ohm R."/>
            <person name="Sun H."/>
            <person name="Tunlid A."/>
            <person name="Henrissat B."/>
            <person name="Grigoriev I.V."/>
            <person name="Hibbett D.S."/>
            <person name="Martin F."/>
        </authorList>
    </citation>
    <scope>NUCLEOTIDE SEQUENCE [LARGE SCALE GENOMIC DNA]</scope>
    <source>
        <strain evidence="12">MAFF 305830</strain>
    </source>
</reference>
<dbReference type="InterPro" id="IPR050164">
    <property type="entry name" value="Peptidase_C19"/>
</dbReference>
<dbReference type="InterPro" id="IPR001394">
    <property type="entry name" value="Peptidase_C19_UCH"/>
</dbReference>
<evidence type="ECO:0000256" key="7">
    <source>
        <dbReference type="ARBA" id="ARBA00022807"/>
    </source>
</evidence>
<keyword evidence="9" id="KW-0812">Transmembrane</keyword>
<keyword evidence="9" id="KW-0472">Membrane</keyword>
<evidence type="ECO:0000313" key="11">
    <source>
        <dbReference type="EMBL" id="KIM25213.1"/>
    </source>
</evidence>
<dbReference type="GO" id="GO:0016579">
    <property type="term" value="P:protein deubiquitination"/>
    <property type="evidence" value="ECO:0007669"/>
    <property type="project" value="InterPro"/>
</dbReference>
<gene>
    <name evidence="11" type="ORF">M408DRAFT_331317</name>
</gene>
<evidence type="ECO:0000256" key="8">
    <source>
        <dbReference type="SAM" id="MobiDB-lite"/>
    </source>
</evidence>
<feature type="domain" description="USP" evidence="10">
    <location>
        <begin position="97"/>
        <end position="571"/>
    </location>
</feature>
<proteinExistence type="inferred from homology"/>
<dbReference type="PANTHER" id="PTHR24006">
    <property type="entry name" value="UBIQUITIN CARBOXYL-TERMINAL HYDROLASE"/>
    <property type="match status" value="1"/>
</dbReference>
<dbReference type="InterPro" id="IPR018200">
    <property type="entry name" value="USP_CS"/>
</dbReference>
<dbReference type="STRING" id="933852.A0A0C2WFM7"/>
<dbReference type="PROSITE" id="PS00973">
    <property type="entry name" value="USP_2"/>
    <property type="match status" value="1"/>
</dbReference>
<evidence type="ECO:0000256" key="2">
    <source>
        <dbReference type="ARBA" id="ARBA00009085"/>
    </source>
</evidence>
<evidence type="ECO:0000256" key="4">
    <source>
        <dbReference type="ARBA" id="ARBA00022670"/>
    </source>
</evidence>
<dbReference type="OrthoDB" id="2020758at2759"/>
<dbReference type="EMBL" id="KN824316">
    <property type="protein sequence ID" value="KIM25213.1"/>
    <property type="molecule type" value="Genomic_DNA"/>
</dbReference>
<comment type="catalytic activity">
    <reaction evidence="1">
        <text>Thiol-dependent hydrolysis of ester, thioester, amide, peptide and isopeptide bonds formed by the C-terminal Gly of ubiquitin (a 76-residue protein attached to proteins as an intracellular targeting signal).</text>
        <dbReference type="EC" id="3.4.19.12"/>
    </reaction>
</comment>
<dbReference type="GO" id="GO:0005634">
    <property type="term" value="C:nucleus"/>
    <property type="evidence" value="ECO:0007669"/>
    <property type="project" value="TreeGrafter"/>
</dbReference>
<evidence type="ECO:0000259" key="10">
    <source>
        <dbReference type="PROSITE" id="PS50235"/>
    </source>
</evidence>
<dbReference type="AlphaFoldDB" id="A0A0C2WFM7"/>
<feature type="transmembrane region" description="Helical" evidence="9">
    <location>
        <begin position="6"/>
        <end position="32"/>
    </location>
</feature>
<evidence type="ECO:0000256" key="3">
    <source>
        <dbReference type="ARBA" id="ARBA00012759"/>
    </source>
</evidence>
<keyword evidence="9" id="KW-1133">Transmembrane helix</keyword>
<dbReference type="PROSITE" id="PS50235">
    <property type="entry name" value="USP_3"/>
    <property type="match status" value="1"/>
</dbReference>
<dbReference type="GO" id="GO:0004843">
    <property type="term" value="F:cysteine-type deubiquitinase activity"/>
    <property type="evidence" value="ECO:0007669"/>
    <property type="project" value="UniProtKB-EC"/>
</dbReference>
<dbReference type="GO" id="GO:0006508">
    <property type="term" value="P:proteolysis"/>
    <property type="evidence" value="ECO:0007669"/>
    <property type="project" value="UniProtKB-KW"/>
</dbReference>
<dbReference type="Gene3D" id="3.90.70.10">
    <property type="entry name" value="Cysteine proteinases"/>
    <property type="match status" value="1"/>
</dbReference>